<evidence type="ECO:0000259" key="1">
    <source>
        <dbReference type="Pfam" id="PF25597"/>
    </source>
</evidence>
<dbReference type="Pfam" id="PF25597">
    <property type="entry name" value="SH3_retrovirus"/>
    <property type="match status" value="1"/>
</dbReference>
<reference evidence="2" key="2">
    <citation type="submission" date="2022-01" db="EMBL/GenBank/DDBJ databases">
        <authorList>
            <person name="Yamashiro T."/>
            <person name="Shiraishi A."/>
            <person name="Satake H."/>
            <person name="Nakayama K."/>
        </authorList>
    </citation>
    <scope>NUCLEOTIDE SEQUENCE</scope>
</reference>
<name>A0ABQ4Y1T5_9ASTR</name>
<protein>
    <recommendedName>
        <fullName evidence="1">Retroviral polymerase SH3-like domain-containing protein</fullName>
    </recommendedName>
</protein>
<dbReference type="Proteomes" id="UP001151760">
    <property type="component" value="Unassembled WGS sequence"/>
</dbReference>
<evidence type="ECO:0000313" key="2">
    <source>
        <dbReference type="EMBL" id="GJS71593.1"/>
    </source>
</evidence>
<keyword evidence="3" id="KW-1185">Reference proteome</keyword>
<evidence type="ECO:0000313" key="3">
    <source>
        <dbReference type="Proteomes" id="UP001151760"/>
    </source>
</evidence>
<reference evidence="2" key="1">
    <citation type="journal article" date="2022" name="Int. J. Mol. Sci.">
        <title>Draft Genome of Tanacetum Coccineum: Genomic Comparison of Closely Related Tanacetum-Family Plants.</title>
        <authorList>
            <person name="Yamashiro T."/>
            <person name="Shiraishi A."/>
            <person name="Nakayama K."/>
            <person name="Satake H."/>
        </authorList>
    </citation>
    <scope>NUCLEOTIDE SEQUENCE</scope>
</reference>
<gene>
    <name evidence="2" type="ORF">Tco_0704434</name>
</gene>
<sequence>MKPKADIGIFIGYSESSTGFRIYNRRTRNIMETIHVKFNELTAIASEHNCLGPETNQFQDNDSSAEDTSILPKEDLENLFGLMFEEYFEKRSPEVSINSPAQTNLNN</sequence>
<dbReference type="InterPro" id="IPR057670">
    <property type="entry name" value="SH3_retrovirus"/>
</dbReference>
<organism evidence="2 3">
    <name type="scientific">Tanacetum coccineum</name>
    <dbReference type="NCBI Taxonomy" id="301880"/>
    <lineage>
        <taxon>Eukaryota</taxon>
        <taxon>Viridiplantae</taxon>
        <taxon>Streptophyta</taxon>
        <taxon>Embryophyta</taxon>
        <taxon>Tracheophyta</taxon>
        <taxon>Spermatophyta</taxon>
        <taxon>Magnoliopsida</taxon>
        <taxon>eudicotyledons</taxon>
        <taxon>Gunneridae</taxon>
        <taxon>Pentapetalae</taxon>
        <taxon>asterids</taxon>
        <taxon>campanulids</taxon>
        <taxon>Asterales</taxon>
        <taxon>Asteraceae</taxon>
        <taxon>Asteroideae</taxon>
        <taxon>Anthemideae</taxon>
        <taxon>Anthemidinae</taxon>
        <taxon>Tanacetum</taxon>
    </lineage>
</organism>
<accession>A0ABQ4Y1T5</accession>
<comment type="caution">
    <text evidence="2">The sequence shown here is derived from an EMBL/GenBank/DDBJ whole genome shotgun (WGS) entry which is preliminary data.</text>
</comment>
<dbReference type="EMBL" id="BQNB010010018">
    <property type="protein sequence ID" value="GJS71593.1"/>
    <property type="molecule type" value="Genomic_DNA"/>
</dbReference>
<proteinExistence type="predicted"/>
<feature type="domain" description="Retroviral polymerase SH3-like" evidence="1">
    <location>
        <begin position="2"/>
        <end position="42"/>
    </location>
</feature>